<dbReference type="FunFam" id="3.40.50.410:FF:000005">
    <property type="entry name" value="26S proteasome non-ATPase regulatory subunit 4"/>
    <property type="match status" value="1"/>
</dbReference>
<dbReference type="SMART" id="SM00327">
    <property type="entry name" value="VWA"/>
    <property type="match status" value="1"/>
</dbReference>
<dbReference type="RefSeq" id="XP_019015597.1">
    <property type="nucleotide sequence ID" value="XM_019161979.1"/>
</dbReference>
<dbReference type="AlphaFoldDB" id="A0A1E3NED2"/>
<dbReference type="Pfam" id="PF13519">
    <property type="entry name" value="VWA_2"/>
    <property type="match status" value="1"/>
</dbReference>
<dbReference type="GO" id="GO:0043161">
    <property type="term" value="P:proteasome-mediated ubiquitin-dependent protein catabolic process"/>
    <property type="evidence" value="ECO:0007669"/>
    <property type="project" value="TreeGrafter"/>
</dbReference>
<accession>A0A1E3NED2</accession>
<feature type="domain" description="VWFA" evidence="4">
    <location>
        <begin position="5"/>
        <end position="187"/>
    </location>
</feature>
<reference evidence="5 6" key="1">
    <citation type="journal article" date="2016" name="Proc. Natl. Acad. Sci. U.S.A.">
        <title>Comparative genomics of biotechnologically important yeasts.</title>
        <authorList>
            <person name="Riley R."/>
            <person name="Haridas S."/>
            <person name="Wolfe K.H."/>
            <person name="Lopes M.R."/>
            <person name="Hittinger C.T."/>
            <person name="Goeker M."/>
            <person name="Salamov A.A."/>
            <person name="Wisecaver J.H."/>
            <person name="Long T.M."/>
            <person name="Calvey C.H."/>
            <person name="Aerts A.L."/>
            <person name="Barry K.W."/>
            <person name="Choi C."/>
            <person name="Clum A."/>
            <person name="Coughlan A.Y."/>
            <person name="Deshpande S."/>
            <person name="Douglass A.P."/>
            <person name="Hanson S.J."/>
            <person name="Klenk H.-P."/>
            <person name="LaButti K.M."/>
            <person name="Lapidus A."/>
            <person name="Lindquist E.A."/>
            <person name="Lipzen A.M."/>
            <person name="Meier-Kolthoff J.P."/>
            <person name="Ohm R.A."/>
            <person name="Otillar R.P."/>
            <person name="Pangilinan J.L."/>
            <person name="Peng Y."/>
            <person name="Rokas A."/>
            <person name="Rosa C.A."/>
            <person name="Scheuner C."/>
            <person name="Sibirny A.A."/>
            <person name="Slot J.C."/>
            <person name="Stielow J.B."/>
            <person name="Sun H."/>
            <person name="Kurtzman C.P."/>
            <person name="Blackwell M."/>
            <person name="Grigoriev I.V."/>
            <person name="Jeffries T.W."/>
        </authorList>
    </citation>
    <scope>NUCLEOTIDE SEQUENCE [LARGE SCALE GENOMIC DNA]</scope>
    <source>
        <strain evidence="5 6">NRRL Y-2026</strain>
    </source>
</reference>
<keyword evidence="2" id="KW-0647">Proteasome</keyword>
<dbReference type="InterPro" id="IPR027040">
    <property type="entry name" value="PSMD4"/>
</dbReference>
<dbReference type="InterPro" id="IPR002035">
    <property type="entry name" value="VWF_A"/>
</dbReference>
<comment type="similarity">
    <text evidence="1">Belongs to the proteasome subunit S5A family.</text>
</comment>
<dbReference type="PROSITE" id="PS50330">
    <property type="entry name" value="UIM"/>
    <property type="match status" value="1"/>
</dbReference>
<dbReference type="InterPro" id="IPR036465">
    <property type="entry name" value="vWFA_dom_sf"/>
</dbReference>
<dbReference type="PANTHER" id="PTHR10223:SF0">
    <property type="entry name" value="26S PROTEASOME NON-ATPASE REGULATORY SUBUNIT 4"/>
    <property type="match status" value="1"/>
</dbReference>
<dbReference type="SUPFAM" id="SSF53300">
    <property type="entry name" value="vWA-like"/>
    <property type="match status" value="1"/>
</dbReference>
<dbReference type="GO" id="GO:0005829">
    <property type="term" value="C:cytosol"/>
    <property type="evidence" value="ECO:0007669"/>
    <property type="project" value="TreeGrafter"/>
</dbReference>
<dbReference type="EMBL" id="KV454007">
    <property type="protein sequence ID" value="ODQ44484.1"/>
    <property type="molecule type" value="Genomic_DNA"/>
</dbReference>
<dbReference type="GeneID" id="30178666"/>
<evidence type="ECO:0000313" key="6">
    <source>
        <dbReference type="Proteomes" id="UP000094455"/>
    </source>
</evidence>
<dbReference type="OrthoDB" id="1731724at2759"/>
<proteinExistence type="inferred from homology"/>
<sequence>MVLEATMVIIDNSEYMRNGDYTPSRYQAQLDTVEIIFRRKTNSNPENTVGLMTMAGESSVVLSNLTTNYGQILSGLHSSKIEGQSNIVDGIQVACLALRNRQNKNQKQRIVVFVGSPIKEGVKELSSLAVKLKKNNIFVDFINFGEQQANTSKLEEFMSIIDSGDNLSHLVTIPQGPYLLYEQVDKTAILRDQDQLESMQDGFGEFGGASGGAADAGFGFGMDDPNMDPELAMAIRLSLEEENTRKEKEAAAAASTKEEGQEKPAGSDEKMQED</sequence>
<dbReference type="Gene3D" id="3.40.50.410">
    <property type="entry name" value="von Willebrand factor, type A domain"/>
    <property type="match status" value="1"/>
</dbReference>
<feature type="region of interest" description="Disordered" evidence="3">
    <location>
        <begin position="238"/>
        <end position="274"/>
    </location>
</feature>
<gene>
    <name evidence="5" type="ORF">PICMEDRAFT_18383</name>
</gene>
<evidence type="ECO:0000256" key="3">
    <source>
        <dbReference type="SAM" id="MobiDB-lite"/>
    </source>
</evidence>
<dbReference type="Gene3D" id="1.10.287.3990">
    <property type="match status" value="1"/>
</dbReference>
<protein>
    <recommendedName>
        <fullName evidence="4">VWFA domain-containing protein</fullName>
    </recommendedName>
</protein>
<evidence type="ECO:0000259" key="4">
    <source>
        <dbReference type="PROSITE" id="PS50234"/>
    </source>
</evidence>
<dbReference type="GO" id="GO:0036435">
    <property type="term" value="F:K48-linked polyubiquitin modification-dependent protein binding"/>
    <property type="evidence" value="ECO:0007669"/>
    <property type="project" value="UniProtKB-ARBA"/>
</dbReference>
<evidence type="ECO:0000313" key="5">
    <source>
        <dbReference type="EMBL" id="ODQ44484.1"/>
    </source>
</evidence>
<dbReference type="GO" id="GO:0005634">
    <property type="term" value="C:nucleus"/>
    <property type="evidence" value="ECO:0007669"/>
    <property type="project" value="TreeGrafter"/>
</dbReference>
<organism evidence="5 6">
    <name type="scientific">Pichia membranifaciens NRRL Y-2026</name>
    <dbReference type="NCBI Taxonomy" id="763406"/>
    <lineage>
        <taxon>Eukaryota</taxon>
        <taxon>Fungi</taxon>
        <taxon>Dikarya</taxon>
        <taxon>Ascomycota</taxon>
        <taxon>Saccharomycotina</taxon>
        <taxon>Pichiomycetes</taxon>
        <taxon>Pichiales</taxon>
        <taxon>Pichiaceae</taxon>
        <taxon>Pichia</taxon>
    </lineage>
</organism>
<dbReference type="STRING" id="763406.A0A1E3NED2"/>
<dbReference type="PROSITE" id="PS50234">
    <property type="entry name" value="VWFA"/>
    <property type="match status" value="1"/>
</dbReference>
<keyword evidence="6" id="KW-1185">Reference proteome</keyword>
<dbReference type="Proteomes" id="UP000094455">
    <property type="component" value="Unassembled WGS sequence"/>
</dbReference>
<evidence type="ECO:0000256" key="2">
    <source>
        <dbReference type="ARBA" id="ARBA00022942"/>
    </source>
</evidence>
<dbReference type="PANTHER" id="PTHR10223">
    <property type="entry name" value="26S PROTEASOME NON-ATPASE REGULATORY SUBUNIT 4"/>
    <property type="match status" value="1"/>
</dbReference>
<evidence type="ECO:0000256" key="1">
    <source>
        <dbReference type="ARBA" id="ARBA00005574"/>
    </source>
</evidence>
<name>A0A1E3NED2_9ASCO</name>
<dbReference type="InterPro" id="IPR003903">
    <property type="entry name" value="UIM_dom"/>
</dbReference>
<dbReference type="GO" id="GO:0008540">
    <property type="term" value="C:proteasome regulatory particle, base subcomplex"/>
    <property type="evidence" value="ECO:0007669"/>
    <property type="project" value="TreeGrafter"/>
</dbReference>